<dbReference type="Gene3D" id="1.10.357.10">
    <property type="entry name" value="Tetracycline Repressor, domain 2"/>
    <property type="match status" value="1"/>
</dbReference>
<protein>
    <submittedName>
        <fullName evidence="5">TetR/AcrR family transcriptional regulator</fullName>
    </submittedName>
</protein>
<dbReference type="InterPro" id="IPR009057">
    <property type="entry name" value="Homeodomain-like_sf"/>
</dbReference>
<evidence type="ECO:0000259" key="4">
    <source>
        <dbReference type="PROSITE" id="PS50977"/>
    </source>
</evidence>
<evidence type="ECO:0000256" key="2">
    <source>
        <dbReference type="PROSITE-ProRule" id="PRU00335"/>
    </source>
</evidence>
<accession>A0A956RMM1</accession>
<sequence>MSERRDELIRGGLDYLLAHGLADLSLRPLAAEIGTSARLLVYHFGSKEGLIAAIMSEVQTRLQDSFARLLTTHDRAPGQRLLPTFWDWTIRPENAGYLRLLFEVQILAIQDPDRYGKYAEESSSQWLDLIERSLPASKDRRALATLCAAVVDGLLLEFLSTGDRRRTTKALQIFDRSLVPPAKQPPGRKTTRGTKGKTR</sequence>
<evidence type="ECO:0000313" key="6">
    <source>
        <dbReference type="Proteomes" id="UP000697710"/>
    </source>
</evidence>
<dbReference type="PANTHER" id="PTHR30055">
    <property type="entry name" value="HTH-TYPE TRANSCRIPTIONAL REGULATOR RUTR"/>
    <property type="match status" value="1"/>
</dbReference>
<dbReference type="GO" id="GO:0003700">
    <property type="term" value="F:DNA-binding transcription factor activity"/>
    <property type="evidence" value="ECO:0007669"/>
    <property type="project" value="TreeGrafter"/>
</dbReference>
<dbReference type="PROSITE" id="PS50977">
    <property type="entry name" value="HTH_TETR_2"/>
    <property type="match status" value="1"/>
</dbReference>
<keyword evidence="1 2" id="KW-0238">DNA-binding</keyword>
<dbReference type="Proteomes" id="UP000697710">
    <property type="component" value="Unassembled WGS sequence"/>
</dbReference>
<dbReference type="SUPFAM" id="SSF48498">
    <property type="entry name" value="Tetracyclin repressor-like, C-terminal domain"/>
    <property type="match status" value="1"/>
</dbReference>
<feature type="domain" description="HTH tetR-type" evidence="4">
    <location>
        <begin position="2"/>
        <end position="62"/>
    </location>
</feature>
<organism evidence="5 6">
    <name type="scientific">Eiseniibacteriota bacterium</name>
    <dbReference type="NCBI Taxonomy" id="2212470"/>
    <lineage>
        <taxon>Bacteria</taxon>
        <taxon>Candidatus Eiseniibacteriota</taxon>
    </lineage>
</organism>
<reference evidence="5" key="1">
    <citation type="submission" date="2020-04" db="EMBL/GenBank/DDBJ databases">
        <authorList>
            <person name="Zhang T."/>
        </authorList>
    </citation>
    <scope>NUCLEOTIDE SEQUENCE</scope>
    <source>
        <strain evidence="5">HKST-UBA01</strain>
    </source>
</reference>
<dbReference type="SUPFAM" id="SSF46689">
    <property type="entry name" value="Homeodomain-like"/>
    <property type="match status" value="1"/>
</dbReference>
<dbReference type="PANTHER" id="PTHR30055:SF219">
    <property type="entry name" value="TRANSCRIPTIONAL REGULATORY PROTEIN"/>
    <property type="match status" value="1"/>
</dbReference>
<evidence type="ECO:0000256" key="1">
    <source>
        <dbReference type="ARBA" id="ARBA00023125"/>
    </source>
</evidence>
<evidence type="ECO:0000313" key="5">
    <source>
        <dbReference type="EMBL" id="MCA9726611.1"/>
    </source>
</evidence>
<feature type="region of interest" description="Disordered" evidence="3">
    <location>
        <begin position="176"/>
        <end position="199"/>
    </location>
</feature>
<dbReference type="GO" id="GO:0000976">
    <property type="term" value="F:transcription cis-regulatory region binding"/>
    <property type="evidence" value="ECO:0007669"/>
    <property type="project" value="TreeGrafter"/>
</dbReference>
<feature type="DNA-binding region" description="H-T-H motif" evidence="2">
    <location>
        <begin position="25"/>
        <end position="44"/>
    </location>
</feature>
<gene>
    <name evidence="5" type="ORF">KC729_02945</name>
</gene>
<dbReference type="InterPro" id="IPR001647">
    <property type="entry name" value="HTH_TetR"/>
</dbReference>
<evidence type="ECO:0000256" key="3">
    <source>
        <dbReference type="SAM" id="MobiDB-lite"/>
    </source>
</evidence>
<reference evidence="5" key="2">
    <citation type="journal article" date="2021" name="Microbiome">
        <title>Successional dynamics and alternative stable states in a saline activated sludge microbial community over 9 years.</title>
        <authorList>
            <person name="Wang Y."/>
            <person name="Ye J."/>
            <person name="Ju F."/>
            <person name="Liu L."/>
            <person name="Boyd J.A."/>
            <person name="Deng Y."/>
            <person name="Parks D.H."/>
            <person name="Jiang X."/>
            <person name="Yin X."/>
            <person name="Woodcroft B.J."/>
            <person name="Tyson G.W."/>
            <person name="Hugenholtz P."/>
            <person name="Polz M.F."/>
            <person name="Zhang T."/>
        </authorList>
    </citation>
    <scope>NUCLEOTIDE SEQUENCE</scope>
    <source>
        <strain evidence="5">HKST-UBA01</strain>
    </source>
</reference>
<name>A0A956RMM1_UNCEI</name>
<dbReference type="Pfam" id="PF00440">
    <property type="entry name" value="TetR_N"/>
    <property type="match status" value="1"/>
</dbReference>
<dbReference type="EMBL" id="JAGQHR010000048">
    <property type="protein sequence ID" value="MCA9726611.1"/>
    <property type="molecule type" value="Genomic_DNA"/>
</dbReference>
<dbReference type="InterPro" id="IPR050109">
    <property type="entry name" value="HTH-type_TetR-like_transc_reg"/>
</dbReference>
<dbReference type="AlphaFoldDB" id="A0A956RMM1"/>
<comment type="caution">
    <text evidence="5">The sequence shown here is derived from an EMBL/GenBank/DDBJ whole genome shotgun (WGS) entry which is preliminary data.</text>
</comment>
<dbReference type="InterPro" id="IPR036271">
    <property type="entry name" value="Tet_transcr_reg_TetR-rel_C_sf"/>
</dbReference>
<proteinExistence type="predicted"/>
<feature type="compositionally biased region" description="Basic residues" evidence="3">
    <location>
        <begin position="189"/>
        <end position="199"/>
    </location>
</feature>